<dbReference type="PANTHER" id="PTHR47369">
    <property type="entry name" value="BTB/POZ DOMAIN-CONTAINING PROTEIN"/>
    <property type="match status" value="1"/>
</dbReference>
<evidence type="ECO:0000313" key="3">
    <source>
        <dbReference type="Proteomes" id="UP000886653"/>
    </source>
</evidence>
<dbReference type="PROSITE" id="PS50097">
    <property type="entry name" value="BTB"/>
    <property type="match status" value="1"/>
</dbReference>
<keyword evidence="3" id="KW-1185">Reference proteome</keyword>
<dbReference type="EMBL" id="MU167214">
    <property type="protein sequence ID" value="KAG0151235.1"/>
    <property type="molecule type" value="Genomic_DNA"/>
</dbReference>
<evidence type="ECO:0000259" key="1">
    <source>
        <dbReference type="PROSITE" id="PS50097"/>
    </source>
</evidence>
<comment type="caution">
    <text evidence="2">The sequence shown here is derived from an EMBL/GenBank/DDBJ whole genome shotgun (WGS) entry which is preliminary data.</text>
</comment>
<dbReference type="Proteomes" id="UP000886653">
    <property type="component" value="Unassembled WGS sequence"/>
</dbReference>
<dbReference type="OrthoDB" id="6359943at2759"/>
<name>A0A9P6NXG2_9BASI</name>
<dbReference type="InterPro" id="IPR000210">
    <property type="entry name" value="BTB/POZ_dom"/>
</dbReference>
<feature type="domain" description="BTB" evidence="1">
    <location>
        <begin position="24"/>
        <end position="98"/>
    </location>
</feature>
<evidence type="ECO:0000313" key="2">
    <source>
        <dbReference type="EMBL" id="KAG0151235.1"/>
    </source>
</evidence>
<gene>
    <name evidence="2" type="ORF">CROQUDRAFT_87037</name>
</gene>
<dbReference type="InterPro" id="IPR011333">
    <property type="entry name" value="SKP1/BTB/POZ_sf"/>
</dbReference>
<sequence>MPDFHGPSPWSSHTFRSLLNSSYSDIQVACFGHIYHLHKVILDRAEYFHNMLSGPWREGHGQHTTIQTIPITFPPQVNRAAFELCLSRIHEGGPRLVPPPWADVSGPPLLLGRTHALLACAAGVAHGDQLQADAVHETAAWALLLTQRDHQPAPPNLSLSVLVCADYLGMESLVYETLRLIRSTITPFTIIPYLQFAQGTPFNNELSDSELLLGCRNLESIARPNLELNPTDADLRVTKHDGKLCYGPFAEAIGFACASWLGKWSTELIRLEEVLSEQDEQLLLPAGQAEAALVRLIGDVPGEGQGGEWERYRLAKRVTELREQKRAFLQLKQKSDDIPNSDIKHSTSLPGLKPDPELFRMFQDGIYYSHLTFDQLYFISTDRSPIWKKNYVSHSRLTEATWLANEMRIKQEYRLKSTQPLEKASVSDLPLYVVAKQQTFEVTPFEAPPKKLTDANFFGLGRNIFFEIPSSQKDRTSTKVTSFEPYRFSSEFVGSPCESILGQKPLSCFTYHNSTRPVTRSYAGLRFNCQLYQNHILRSANLSLILVNKPETNTEAPPSAISSTGSSTIMCSKTKLVHFYFSLQASANDGISGLVGEGSDTTFNSRSQMALNDEADDLRGRILYSMTSGLEIGQVLPKPDVEKCTRFVSHLLLSGK</sequence>
<accession>A0A9P6NXG2</accession>
<proteinExistence type="predicted"/>
<reference evidence="2" key="1">
    <citation type="submission" date="2013-11" db="EMBL/GenBank/DDBJ databases">
        <title>Genome sequence of the fusiform rust pathogen reveals effectors for host alternation and coevolution with pine.</title>
        <authorList>
            <consortium name="DOE Joint Genome Institute"/>
            <person name="Smith K."/>
            <person name="Pendleton A."/>
            <person name="Kubisiak T."/>
            <person name="Anderson C."/>
            <person name="Salamov A."/>
            <person name="Aerts A."/>
            <person name="Riley R."/>
            <person name="Clum A."/>
            <person name="Lindquist E."/>
            <person name="Ence D."/>
            <person name="Campbell M."/>
            <person name="Kronenberg Z."/>
            <person name="Feau N."/>
            <person name="Dhillon B."/>
            <person name="Hamelin R."/>
            <person name="Burleigh J."/>
            <person name="Smith J."/>
            <person name="Yandell M."/>
            <person name="Nelson C."/>
            <person name="Grigoriev I."/>
            <person name="Davis J."/>
        </authorList>
    </citation>
    <scope>NUCLEOTIDE SEQUENCE</scope>
    <source>
        <strain evidence="2">G11</strain>
    </source>
</reference>
<protein>
    <recommendedName>
        <fullName evidence="1">BTB domain-containing protein</fullName>
    </recommendedName>
</protein>
<organism evidence="2 3">
    <name type="scientific">Cronartium quercuum f. sp. fusiforme G11</name>
    <dbReference type="NCBI Taxonomy" id="708437"/>
    <lineage>
        <taxon>Eukaryota</taxon>
        <taxon>Fungi</taxon>
        <taxon>Dikarya</taxon>
        <taxon>Basidiomycota</taxon>
        <taxon>Pucciniomycotina</taxon>
        <taxon>Pucciniomycetes</taxon>
        <taxon>Pucciniales</taxon>
        <taxon>Coleosporiaceae</taxon>
        <taxon>Cronartium</taxon>
    </lineage>
</organism>
<dbReference type="Gene3D" id="3.30.710.10">
    <property type="entry name" value="Potassium Channel Kv1.1, Chain A"/>
    <property type="match status" value="1"/>
</dbReference>
<dbReference type="PANTHER" id="PTHR47369:SF1">
    <property type="entry name" value="BTB_POZ DOMAIN-CONTAINING PROTEIN"/>
    <property type="match status" value="1"/>
</dbReference>
<dbReference type="SUPFAM" id="SSF54695">
    <property type="entry name" value="POZ domain"/>
    <property type="match status" value="1"/>
</dbReference>
<dbReference type="AlphaFoldDB" id="A0A9P6NXG2"/>